<name>A0A9E5JSY0_9GAMM</name>
<dbReference type="SUPFAM" id="SSF55785">
    <property type="entry name" value="PYP-like sensor domain (PAS domain)"/>
    <property type="match status" value="1"/>
</dbReference>
<dbReference type="InterPro" id="IPR013767">
    <property type="entry name" value="PAS_fold"/>
</dbReference>
<dbReference type="CDD" id="cd00130">
    <property type="entry name" value="PAS"/>
    <property type="match status" value="1"/>
</dbReference>
<dbReference type="NCBIfam" id="TIGR00229">
    <property type="entry name" value="sensory_box"/>
    <property type="match status" value="1"/>
</dbReference>
<feature type="domain" description="GGDEF" evidence="3">
    <location>
        <begin position="300"/>
        <end position="433"/>
    </location>
</feature>
<dbReference type="EMBL" id="JAAONZ010000001">
    <property type="protein sequence ID" value="NHO63971.1"/>
    <property type="molecule type" value="Genomic_DNA"/>
</dbReference>
<dbReference type="CDD" id="cd01949">
    <property type="entry name" value="GGDEF"/>
    <property type="match status" value="1"/>
</dbReference>
<dbReference type="FunFam" id="3.30.70.270:FF:000001">
    <property type="entry name" value="Diguanylate cyclase domain protein"/>
    <property type="match status" value="1"/>
</dbReference>
<proteinExistence type="predicted"/>
<feature type="domain" description="PAS" evidence="2">
    <location>
        <begin position="138"/>
        <end position="183"/>
    </location>
</feature>
<keyword evidence="5" id="KW-1185">Reference proteome</keyword>
<evidence type="ECO:0000259" key="3">
    <source>
        <dbReference type="PROSITE" id="PS50887"/>
    </source>
</evidence>
<dbReference type="PANTHER" id="PTHR46663">
    <property type="entry name" value="DIGUANYLATE CYCLASE DGCT-RELATED"/>
    <property type="match status" value="1"/>
</dbReference>
<dbReference type="PANTHER" id="PTHR46663:SF3">
    <property type="entry name" value="SLL0267 PROTEIN"/>
    <property type="match status" value="1"/>
</dbReference>
<dbReference type="InterPro" id="IPR000014">
    <property type="entry name" value="PAS"/>
</dbReference>
<dbReference type="InterPro" id="IPR035965">
    <property type="entry name" value="PAS-like_dom_sf"/>
</dbReference>
<dbReference type="Gene3D" id="3.30.450.20">
    <property type="entry name" value="PAS domain"/>
    <property type="match status" value="1"/>
</dbReference>
<dbReference type="PROSITE" id="PS50112">
    <property type="entry name" value="PAS"/>
    <property type="match status" value="1"/>
</dbReference>
<protein>
    <submittedName>
        <fullName evidence="4">Diguanylate cyclase</fullName>
    </submittedName>
</protein>
<dbReference type="InterPro" id="IPR052163">
    <property type="entry name" value="DGC-Regulatory_Protein"/>
</dbReference>
<dbReference type="GO" id="GO:0006355">
    <property type="term" value="P:regulation of DNA-templated transcription"/>
    <property type="evidence" value="ECO:0007669"/>
    <property type="project" value="InterPro"/>
</dbReference>
<dbReference type="Pfam" id="PF00989">
    <property type="entry name" value="PAS"/>
    <property type="match status" value="1"/>
</dbReference>
<dbReference type="SUPFAM" id="SSF55073">
    <property type="entry name" value="Nucleotide cyclase"/>
    <property type="match status" value="1"/>
</dbReference>
<dbReference type="GO" id="GO:0003824">
    <property type="term" value="F:catalytic activity"/>
    <property type="evidence" value="ECO:0007669"/>
    <property type="project" value="UniProtKB-ARBA"/>
</dbReference>
<dbReference type="Pfam" id="PF00990">
    <property type="entry name" value="GGDEF"/>
    <property type="match status" value="1"/>
</dbReference>
<sequence length="450" mass="49436">MVYMATITNKFLSSVSGHSVNGDTPVKLSPVCPSCNGPLYRIRRRHLDRLLSMFVPVKRYQCRAVKDDSTCHWQGILPVPAYGGIKAGYDVSGRTGTIANRIYLKIAKQWTESIRYIARQAPPQIDESVMGNFVDVSFEEMAQITLDCIGDAVLVVDPAGNVIYLNKVAETLTGWSNATALGRAHQDVFYIIDGNTQQRGTSPSLRAISENRIVALALGNVLIRRDGTGISIEDSAAPIHNRFGKIAGAVIVFHDACHSRVAIEKMGHLAQHDFLTGLPNRVLMMERLTQAIGMASRHGKQVALLFLDLDHFKQINDSFGHAVGDQLLREVAADIVACVRSTDTVSRHGGDEFIALLPEIEHIQDSAQVCEKLITKLSLPRVIGGLQLQIGLSIGISIYPDHGLDARSLVDNADTAMYTTKETGRNGYRFFRVDERRHLSSVSAFSARSD</sequence>
<gene>
    <name evidence="4" type="ORF">G8770_00220</name>
</gene>
<evidence type="ECO:0000259" key="2">
    <source>
        <dbReference type="PROSITE" id="PS50112"/>
    </source>
</evidence>
<dbReference type="SMART" id="SM00091">
    <property type="entry name" value="PAS"/>
    <property type="match status" value="1"/>
</dbReference>
<organism evidence="4 5">
    <name type="scientific">Pseudomaricurvus hydrocarbonicus</name>
    <dbReference type="NCBI Taxonomy" id="1470433"/>
    <lineage>
        <taxon>Bacteria</taxon>
        <taxon>Pseudomonadati</taxon>
        <taxon>Pseudomonadota</taxon>
        <taxon>Gammaproteobacteria</taxon>
        <taxon>Cellvibrionales</taxon>
        <taxon>Cellvibrionaceae</taxon>
        <taxon>Pseudomaricurvus</taxon>
    </lineage>
</organism>
<dbReference type="InterPro" id="IPR029787">
    <property type="entry name" value="Nucleotide_cyclase"/>
</dbReference>
<comment type="caution">
    <text evidence="4">The sequence shown here is derived from an EMBL/GenBank/DDBJ whole genome shotgun (WGS) entry which is preliminary data.</text>
</comment>
<reference evidence="4" key="1">
    <citation type="submission" date="2020-03" db="EMBL/GenBank/DDBJ databases">
        <authorList>
            <person name="Guo F."/>
        </authorList>
    </citation>
    <scope>NUCLEOTIDE SEQUENCE</scope>
    <source>
        <strain evidence="4">JCM 30134</strain>
    </source>
</reference>
<dbReference type="SMART" id="SM00267">
    <property type="entry name" value="GGDEF"/>
    <property type="match status" value="1"/>
</dbReference>
<evidence type="ECO:0000313" key="4">
    <source>
        <dbReference type="EMBL" id="NHO63971.1"/>
    </source>
</evidence>
<dbReference type="NCBIfam" id="TIGR00254">
    <property type="entry name" value="GGDEF"/>
    <property type="match status" value="1"/>
</dbReference>
<dbReference type="AlphaFoldDB" id="A0A9E5JSY0"/>
<dbReference type="PROSITE" id="PS50887">
    <property type="entry name" value="GGDEF"/>
    <property type="match status" value="1"/>
</dbReference>
<accession>A0A9E5JSY0</accession>
<evidence type="ECO:0000313" key="5">
    <source>
        <dbReference type="Proteomes" id="UP000787472"/>
    </source>
</evidence>
<comment type="cofactor">
    <cofactor evidence="1">
        <name>Mg(2+)</name>
        <dbReference type="ChEBI" id="CHEBI:18420"/>
    </cofactor>
</comment>
<dbReference type="Proteomes" id="UP000787472">
    <property type="component" value="Unassembled WGS sequence"/>
</dbReference>
<dbReference type="Gene3D" id="3.30.70.270">
    <property type="match status" value="1"/>
</dbReference>
<dbReference type="InterPro" id="IPR000160">
    <property type="entry name" value="GGDEF_dom"/>
</dbReference>
<evidence type="ECO:0000256" key="1">
    <source>
        <dbReference type="ARBA" id="ARBA00001946"/>
    </source>
</evidence>
<dbReference type="InterPro" id="IPR043128">
    <property type="entry name" value="Rev_trsase/Diguanyl_cyclase"/>
</dbReference>